<dbReference type="AlphaFoldDB" id="A0A4Z2I190"/>
<evidence type="ECO:0000256" key="1">
    <source>
        <dbReference type="SAM" id="MobiDB-lite"/>
    </source>
</evidence>
<proteinExistence type="predicted"/>
<feature type="compositionally biased region" description="Basic and acidic residues" evidence="1">
    <location>
        <begin position="96"/>
        <end position="107"/>
    </location>
</feature>
<evidence type="ECO:0000313" key="3">
    <source>
        <dbReference type="Proteomes" id="UP000314294"/>
    </source>
</evidence>
<dbReference type="EMBL" id="SRLO01000156">
    <property type="protein sequence ID" value="TNN70993.1"/>
    <property type="molecule type" value="Genomic_DNA"/>
</dbReference>
<feature type="region of interest" description="Disordered" evidence="1">
    <location>
        <begin position="36"/>
        <end position="59"/>
    </location>
</feature>
<protein>
    <submittedName>
        <fullName evidence="2">Uncharacterized protein</fullName>
    </submittedName>
</protein>
<feature type="region of interest" description="Disordered" evidence="1">
    <location>
        <begin position="74"/>
        <end position="116"/>
    </location>
</feature>
<feature type="compositionally biased region" description="Polar residues" evidence="1">
    <location>
        <begin position="79"/>
        <end position="89"/>
    </location>
</feature>
<feature type="compositionally biased region" description="Basic and acidic residues" evidence="1">
    <location>
        <begin position="41"/>
        <end position="52"/>
    </location>
</feature>
<organism evidence="2 3">
    <name type="scientific">Liparis tanakae</name>
    <name type="common">Tanaka's snailfish</name>
    <dbReference type="NCBI Taxonomy" id="230148"/>
    <lineage>
        <taxon>Eukaryota</taxon>
        <taxon>Metazoa</taxon>
        <taxon>Chordata</taxon>
        <taxon>Craniata</taxon>
        <taxon>Vertebrata</taxon>
        <taxon>Euteleostomi</taxon>
        <taxon>Actinopterygii</taxon>
        <taxon>Neopterygii</taxon>
        <taxon>Teleostei</taxon>
        <taxon>Neoteleostei</taxon>
        <taxon>Acanthomorphata</taxon>
        <taxon>Eupercaria</taxon>
        <taxon>Perciformes</taxon>
        <taxon>Cottioidei</taxon>
        <taxon>Cottales</taxon>
        <taxon>Liparidae</taxon>
        <taxon>Liparis</taxon>
    </lineage>
</organism>
<dbReference type="Proteomes" id="UP000314294">
    <property type="component" value="Unassembled WGS sequence"/>
</dbReference>
<accession>A0A4Z2I190</accession>
<gene>
    <name evidence="2" type="ORF">EYF80_018809</name>
</gene>
<keyword evidence="3" id="KW-1185">Reference proteome</keyword>
<reference evidence="2 3" key="1">
    <citation type="submission" date="2019-03" db="EMBL/GenBank/DDBJ databases">
        <title>First draft genome of Liparis tanakae, snailfish: a comprehensive survey of snailfish specific genes.</title>
        <authorList>
            <person name="Kim W."/>
            <person name="Song I."/>
            <person name="Jeong J.-H."/>
            <person name="Kim D."/>
            <person name="Kim S."/>
            <person name="Ryu S."/>
            <person name="Song J.Y."/>
            <person name="Lee S.K."/>
        </authorList>
    </citation>
    <scope>NUCLEOTIDE SEQUENCE [LARGE SCALE GENOMIC DNA]</scope>
    <source>
        <tissue evidence="2">Muscle</tissue>
    </source>
</reference>
<evidence type="ECO:0000313" key="2">
    <source>
        <dbReference type="EMBL" id="TNN70993.1"/>
    </source>
</evidence>
<comment type="caution">
    <text evidence="2">The sequence shown here is derived from an EMBL/GenBank/DDBJ whole genome shotgun (WGS) entry which is preliminary data.</text>
</comment>
<sequence length="116" mass="12830">MYYRISSVSLKKAPATSLSLQPHRLSFPCLPSVTKQAVGKDVPEDGAQHEQGVDAEEDPEQGLLLESLLVVLQDHHPQRQANHHPSQVSDEAGVGTRREGRRIEAQPHRPAKLHAH</sequence>
<name>A0A4Z2I190_9TELE</name>